<dbReference type="PANTHER" id="PTHR43060:SF15">
    <property type="entry name" value="3-HYDROXYISOBUTYRATE DEHYDROGENASE-LIKE 1, MITOCHONDRIAL-RELATED"/>
    <property type="match status" value="1"/>
</dbReference>
<sequence length="303" mass="30688">MGVAPWAGRRVAVVGQEGVGHGVTRRIQSAGATLTVVGGESAGARSAPDVDGAEVVVVSLRDELAVEETFLDGVAPALGPGTVVVDLTPVSAEYAEEVTQRLAERKISRVEACVVGDDSMAEAGDLAVFAAGAEDDVAAAADVLALLTRRGHQYLGPMGRASALRVAISIVVGAQASALVEAVTFAEAAGLGREPLLSGIAECGSVWPAVDRQAQMMGAGRYHPARLPVGGVADDLRLAVETAARRNRQLPLTQAVGWQFAQAVAAGHGAADAAAVLQTMKRSTVELTLARGSGGNGCACGGH</sequence>
<dbReference type="EMBL" id="BONC01000014">
    <property type="protein sequence ID" value="GIF56407.1"/>
    <property type="molecule type" value="Genomic_DNA"/>
</dbReference>
<dbReference type="InterPro" id="IPR013328">
    <property type="entry name" value="6PGD_dom2"/>
</dbReference>
<dbReference type="Pfam" id="PF14833">
    <property type="entry name" value="NAD_binding_11"/>
    <property type="match status" value="1"/>
</dbReference>
<evidence type="ECO:0000313" key="6">
    <source>
        <dbReference type="EMBL" id="GIF56407.1"/>
    </source>
</evidence>
<dbReference type="PANTHER" id="PTHR43060">
    <property type="entry name" value="3-HYDROXYISOBUTYRATE DEHYDROGENASE-LIKE 1, MITOCHONDRIAL-RELATED"/>
    <property type="match status" value="1"/>
</dbReference>
<dbReference type="Gene3D" id="1.10.1040.10">
    <property type="entry name" value="N-(1-d-carboxylethyl)-l-norvaline Dehydrogenase, domain 2"/>
    <property type="match status" value="1"/>
</dbReference>
<dbReference type="PIRSF" id="PIRSF000103">
    <property type="entry name" value="HIBADH"/>
    <property type="match status" value="1"/>
</dbReference>
<dbReference type="InterPro" id="IPR006115">
    <property type="entry name" value="6PGDH_NADP-bd"/>
</dbReference>
<feature type="domain" description="3-hydroxyisobutyrate dehydrogenase-like NAD-binding" evidence="5">
    <location>
        <begin position="159"/>
        <end position="278"/>
    </location>
</feature>
<dbReference type="InterPro" id="IPR036291">
    <property type="entry name" value="NAD(P)-bd_dom_sf"/>
</dbReference>
<evidence type="ECO:0000256" key="3">
    <source>
        <dbReference type="ARBA" id="ARBA00023027"/>
    </source>
</evidence>
<evidence type="ECO:0000256" key="1">
    <source>
        <dbReference type="ARBA" id="ARBA00009080"/>
    </source>
</evidence>
<comment type="similarity">
    <text evidence="1">Belongs to the HIBADH-related family.</text>
</comment>
<feature type="domain" description="6-phosphogluconate dehydrogenase NADP-binding" evidence="4">
    <location>
        <begin position="48"/>
        <end position="149"/>
    </location>
</feature>
<dbReference type="RefSeq" id="WP_203702189.1">
    <property type="nucleotide sequence ID" value="NZ_BAAALU010000006.1"/>
</dbReference>
<name>A0ABQ4C0V0_9ACTN</name>
<evidence type="ECO:0000259" key="5">
    <source>
        <dbReference type="Pfam" id="PF14833"/>
    </source>
</evidence>
<comment type="caution">
    <text evidence="6">The sequence shown here is derived from an EMBL/GenBank/DDBJ whole genome shotgun (WGS) entry which is preliminary data.</text>
</comment>
<dbReference type="SUPFAM" id="SSF51735">
    <property type="entry name" value="NAD(P)-binding Rossmann-fold domains"/>
    <property type="match status" value="1"/>
</dbReference>
<dbReference type="Proteomes" id="UP000624325">
    <property type="component" value="Unassembled WGS sequence"/>
</dbReference>
<evidence type="ECO:0000256" key="2">
    <source>
        <dbReference type="ARBA" id="ARBA00023002"/>
    </source>
</evidence>
<gene>
    <name evidence="6" type="primary">ghr</name>
    <name evidence="6" type="ORF">Air01nite_25020</name>
</gene>
<keyword evidence="3" id="KW-0520">NAD</keyword>
<protein>
    <submittedName>
        <fullName evidence="6">3-hydroxyisobutyrate dehydrogenase</fullName>
    </submittedName>
</protein>
<dbReference type="InterPro" id="IPR008927">
    <property type="entry name" value="6-PGluconate_DH-like_C_sf"/>
</dbReference>
<dbReference type="Gene3D" id="3.40.50.720">
    <property type="entry name" value="NAD(P)-binding Rossmann-like Domain"/>
    <property type="match status" value="1"/>
</dbReference>
<dbReference type="InterPro" id="IPR015815">
    <property type="entry name" value="HIBADH-related"/>
</dbReference>
<organism evidence="6 7">
    <name type="scientific">Asanoa iriomotensis</name>
    <dbReference type="NCBI Taxonomy" id="234613"/>
    <lineage>
        <taxon>Bacteria</taxon>
        <taxon>Bacillati</taxon>
        <taxon>Actinomycetota</taxon>
        <taxon>Actinomycetes</taxon>
        <taxon>Micromonosporales</taxon>
        <taxon>Micromonosporaceae</taxon>
        <taxon>Asanoa</taxon>
    </lineage>
</organism>
<evidence type="ECO:0000259" key="4">
    <source>
        <dbReference type="Pfam" id="PF03446"/>
    </source>
</evidence>
<evidence type="ECO:0000313" key="7">
    <source>
        <dbReference type="Proteomes" id="UP000624325"/>
    </source>
</evidence>
<proteinExistence type="inferred from homology"/>
<dbReference type="InterPro" id="IPR029154">
    <property type="entry name" value="HIBADH-like_NADP-bd"/>
</dbReference>
<reference evidence="6 7" key="1">
    <citation type="submission" date="2021-01" db="EMBL/GenBank/DDBJ databases">
        <title>Whole genome shotgun sequence of Asanoa iriomotensis NBRC 100142.</title>
        <authorList>
            <person name="Komaki H."/>
            <person name="Tamura T."/>
        </authorList>
    </citation>
    <scope>NUCLEOTIDE SEQUENCE [LARGE SCALE GENOMIC DNA]</scope>
    <source>
        <strain evidence="6 7">NBRC 100142</strain>
    </source>
</reference>
<accession>A0ABQ4C0V0</accession>
<keyword evidence="2" id="KW-0560">Oxidoreductase</keyword>
<dbReference type="Pfam" id="PF03446">
    <property type="entry name" value="NAD_binding_2"/>
    <property type="match status" value="1"/>
</dbReference>
<dbReference type="SUPFAM" id="SSF48179">
    <property type="entry name" value="6-phosphogluconate dehydrogenase C-terminal domain-like"/>
    <property type="match status" value="1"/>
</dbReference>
<keyword evidence="7" id="KW-1185">Reference proteome</keyword>